<dbReference type="Gene3D" id="2.40.160.60">
    <property type="entry name" value="Outer membrane protein transport protein (OMPP1/FadL/TodX)"/>
    <property type="match status" value="1"/>
</dbReference>
<reference evidence="2 3" key="2">
    <citation type="submission" date="2015-11" db="EMBL/GenBank/DDBJ databases">
        <authorList>
            <person name="Zhang Y."/>
            <person name="Guo Z."/>
        </authorList>
    </citation>
    <scope>NUCLEOTIDE SEQUENCE [LARGE SCALE GENOMIC DNA]</scope>
    <source>
        <strain evidence="2">JGI-4</strain>
    </source>
</reference>
<organism evidence="2 3">
    <name type="scientific">Candidatus Kryptonium thompsonii</name>
    <dbReference type="NCBI Taxonomy" id="1633631"/>
    <lineage>
        <taxon>Bacteria</taxon>
        <taxon>Pseudomonadati</taxon>
        <taxon>Candidatus Kryptoniota</taxon>
        <taxon>Candidatus Kryptonium</taxon>
    </lineage>
</organism>
<keyword evidence="4" id="KW-1185">Reference proteome</keyword>
<gene>
    <name evidence="2" type="ORF">JGI4_00139</name>
    <name evidence="1" type="ORF">JGI8_01809</name>
</gene>
<evidence type="ECO:0008006" key="5">
    <source>
        <dbReference type="Google" id="ProtNLM"/>
    </source>
</evidence>
<dbReference type="EMBL" id="FAOP01000001">
    <property type="protein sequence ID" value="CUU00942.1"/>
    <property type="molecule type" value="Genomic_DNA"/>
</dbReference>
<accession>A0A0P1MR25</accession>
<accession>A0A0P1LL40</accession>
<dbReference type="Proteomes" id="UP000182200">
    <property type="component" value="Unassembled WGS sequence"/>
</dbReference>
<accession>A0A0P1LHR8</accession>
<dbReference type="EMBL" id="CZVI01000035">
    <property type="protein sequence ID" value="CUS93397.1"/>
    <property type="molecule type" value="Genomic_DNA"/>
</dbReference>
<evidence type="ECO:0000313" key="2">
    <source>
        <dbReference type="EMBL" id="CUU00942.1"/>
    </source>
</evidence>
<accession>A0A0N7MUS1</accession>
<protein>
    <recommendedName>
        <fullName evidence="5">PorV/PorQ family protein</fullName>
    </recommendedName>
</protein>
<accession>A0A0S4MPG1</accession>
<accession>A0A0P1LQG3</accession>
<sequence>MLRILFFLIFFVFRGLSQESIGARAFAVKSFVAVANDVWAVFYNPAGIADLKSREISFSYIPAQFGLTQLSIKGAVYYEPSLPVKFGIGIKSFGFELYRENMLKISIAQGFDAFNLGLSLNYTFISIKNYGSAGAFSGDFGFVSKPVKFLRFGFVVKNLISSRIGKAQEKLPKEIDLGIALMPYSNLIVSMGVYKELTFRECVRYGVEYNIVDFVSVRFGLSNYPVRYSGGVGIKLSRFQLDYGVDNHQLLGFTHQITLTAKLGGGE</sequence>
<accession>A0A0P1P7S8</accession>
<dbReference type="RefSeq" id="WP_047134539.1">
    <property type="nucleotide sequence ID" value="NZ_CZVI01000035.1"/>
</dbReference>
<accession>A0A0P1NU25</accession>
<proteinExistence type="predicted"/>
<dbReference type="STRING" id="1633631.GCA_001442925_00139"/>
<dbReference type="AlphaFoldDB" id="A0A0N7MUS1"/>
<dbReference type="OrthoDB" id="9786645at2"/>
<dbReference type="Proteomes" id="UP000182011">
    <property type="component" value="Unassembled WGS sequence"/>
</dbReference>
<accession>A0A0P1MA36</accession>
<reference evidence="1 4" key="1">
    <citation type="submission" date="2015-11" db="EMBL/GenBank/DDBJ databases">
        <authorList>
            <person name="Varghese N."/>
        </authorList>
    </citation>
    <scope>NUCLEOTIDE SEQUENCE [LARGE SCALE GENOMIC DNA]</scope>
    <source>
        <strain evidence="1 4">JGI-8</strain>
    </source>
</reference>
<evidence type="ECO:0000313" key="3">
    <source>
        <dbReference type="Proteomes" id="UP000182011"/>
    </source>
</evidence>
<accession>A0A0P1L9H1</accession>
<name>A0A0N7MUS1_9BACT</name>
<accession>A0A0P1LWG0</accession>
<dbReference type="SUPFAM" id="SSF56935">
    <property type="entry name" value="Porins"/>
    <property type="match status" value="1"/>
</dbReference>
<evidence type="ECO:0000313" key="1">
    <source>
        <dbReference type="EMBL" id="CUS93397.1"/>
    </source>
</evidence>
<accession>A0A0P1MDF4</accession>
<evidence type="ECO:0000313" key="4">
    <source>
        <dbReference type="Proteomes" id="UP000182200"/>
    </source>
</evidence>